<organism evidence="2 3">
    <name type="scientific">Streptomyces diastatochromogenes</name>
    <dbReference type="NCBI Taxonomy" id="42236"/>
    <lineage>
        <taxon>Bacteria</taxon>
        <taxon>Bacillati</taxon>
        <taxon>Actinomycetota</taxon>
        <taxon>Actinomycetes</taxon>
        <taxon>Kitasatosporales</taxon>
        <taxon>Streptomycetaceae</taxon>
        <taxon>Streptomyces</taxon>
    </lineage>
</organism>
<dbReference type="AlphaFoldDB" id="A0A233SVN3"/>
<gene>
    <name evidence="2" type="ORF">BEK98_02695</name>
</gene>
<keyword evidence="1" id="KW-1133">Transmembrane helix</keyword>
<name>A0A233SVN3_STRDA</name>
<dbReference type="InterPro" id="IPR045428">
    <property type="entry name" value="EACC1"/>
</dbReference>
<keyword evidence="3" id="KW-1185">Reference proteome</keyword>
<dbReference type="EMBL" id="MCGQ01000005">
    <property type="protein sequence ID" value="OXY99708.1"/>
    <property type="molecule type" value="Genomic_DNA"/>
</dbReference>
<proteinExistence type="predicted"/>
<evidence type="ECO:0000256" key="1">
    <source>
        <dbReference type="SAM" id="Phobius"/>
    </source>
</evidence>
<accession>A0A233SVN3</accession>
<keyword evidence="1" id="KW-0812">Transmembrane</keyword>
<reference evidence="2 3" key="1">
    <citation type="submission" date="2016-07" db="EMBL/GenBank/DDBJ databases">
        <title>Draft genome of Streptomyces diastatochromogenes.</title>
        <authorList>
            <person name="Podduturi R."/>
            <person name="Lukassen M.B."/>
            <person name="Clausen N."/>
            <person name="Nielsen J.L."/>
            <person name="Jorgensen N.O."/>
        </authorList>
    </citation>
    <scope>NUCLEOTIDE SEQUENCE [LARGE SCALE GENOMIC DNA]</scope>
    <source>
        <strain evidence="2 3">DSM 40608</strain>
    </source>
</reference>
<evidence type="ECO:0000313" key="3">
    <source>
        <dbReference type="Proteomes" id="UP000215483"/>
    </source>
</evidence>
<comment type="caution">
    <text evidence="2">The sequence shown here is derived from an EMBL/GenBank/DDBJ whole genome shotgun (WGS) entry which is preliminary data.</text>
</comment>
<protein>
    <submittedName>
        <fullName evidence="2">Uncharacterized protein</fullName>
    </submittedName>
</protein>
<dbReference type="Proteomes" id="UP000215483">
    <property type="component" value="Unassembled WGS sequence"/>
</dbReference>
<dbReference type="Pfam" id="PF19953">
    <property type="entry name" value="EACC1"/>
    <property type="match status" value="1"/>
</dbReference>
<sequence length="137" mass="14014">MDVRVTDDADVAGAADETRSLLAWLTQEDELRGRVTPQERPPVPGTLGPVLDGLVVALGSGGAVTGLTTAVVAWIRSRHSDVTVKATRSDGASLEISTKLVGPMTPQELRAFVTDSSRLLEGGQGGQGGPGPDGGAL</sequence>
<feature type="transmembrane region" description="Helical" evidence="1">
    <location>
        <begin position="54"/>
        <end position="75"/>
    </location>
</feature>
<keyword evidence="1" id="KW-0472">Membrane</keyword>
<evidence type="ECO:0000313" key="2">
    <source>
        <dbReference type="EMBL" id="OXY99708.1"/>
    </source>
</evidence>